<dbReference type="EMBL" id="JARBHA010000002">
    <property type="protein sequence ID" value="KAJ9707422.1"/>
    <property type="molecule type" value="Genomic_DNA"/>
</dbReference>
<name>A0AA39E834_VITRO</name>
<dbReference type="Proteomes" id="UP001168098">
    <property type="component" value="Unassembled WGS sequence"/>
</dbReference>
<keyword evidence="3" id="KW-1185">Reference proteome</keyword>
<keyword evidence="1" id="KW-0812">Transmembrane</keyword>
<evidence type="ECO:0000313" key="3">
    <source>
        <dbReference type="Proteomes" id="UP001168098"/>
    </source>
</evidence>
<dbReference type="AlphaFoldDB" id="A0AA39E834"/>
<keyword evidence="1" id="KW-1133">Transmembrane helix</keyword>
<comment type="caution">
    <text evidence="2">The sequence shown here is derived from an EMBL/GenBank/DDBJ whole genome shotgun (WGS) entry which is preliminary data.</text>
</comment>
<protein>
    <submittedName>
        <fullName evidence="2">Uncharacterized protein</fullName>
    </submittedName>
</protein>
<accession>A0AA39E834</accession>
<keyword evidence="1" id="KW-0472">Membrane</keyword>
<sequence>MRPIPQVHGVPCMATHQPHAHGHPHFSLTSSHSFPMHIPLIPISLTISPPSHPTFMLRQTDHSFYFYPLIPALGKCGAQTNGPHVGPSRFSHGEFIERPPLGPLLAGPFDSCGGWMVRALHRVLNFVWFAWPPFGHVAFFHFPIFVFFS</sequence>
<evidence type="ECO:0000313" key="2">
    <source>
        <dbReference type="EMBL" id="KAJ9707422.1"/>
    </source>
</evidence>
<reference evidence="2 3" key="1">
    <citation type="journal article" date="2023" name="BMC Biotechnol.">
        <title>Vitis rotundifolia cv Carlos genome sequencing.</title>
        <authorList>
            <person name="Huff M."/>
            <person name="Hulse-Kemp A."/>
            <person name="Scheffler B."/>
            <person name="Youngblood R."/>
            <person name="Simpson S."/>
            <person name="Babiker E."/>
            <person name="Staton M."/>
        </authorList>
    </citation>
    <scope>NUCLEOTIDE SEQUENCE [LARGE SCALE GENOMIC DNA]</scope>
    <source>
        <tissue evidence="2">Leaf</tissue>
    </source>
</reference>
<proteinExistence type="predicted"/>
<feature type="transmembrane region" description="Helical" evidence="1">
    <location>
        <begin position="126"/>
        <end position="148"/>
    </location>
</feature>
<gene>
    <name evidence="2" type="ORF">PVL29_002443</name>
</gene>
<organism evidence="2 3">
    <name type="scientific">Vitis rotundifolia</name>
    <name type="common">Muscadine grape</name>
    <dbReference type="NCBI Taxonomy" id="103349"/>
    <lineage>
        <taxon>Eukaryota</taxon>
        <taxon>Viridiplantae</taxon>
        <taxon>Streptophyta</taxon>
        <taxon>Embryophyta</taxon>
        <taxon>Tracheophyta</taxon>
        <taxon>Spermatophyta</taxon>
        <taxon>Magnoliopsida</taxon>
        <taxon>eudicotyledons</taxon>
        <taxon>Gunneridae</taxon>
        <taxon>Pentapetalae</taxon>
        <taxon>rosids</taxon>
        <taxon>Vitales</taxon>
        <taxon>Vitaceae</taxon>
        <taxon>Viteae</taxon>
        <taxon>Vitis</taxon>
    </lineage>
</organism>
<evidence type="ECO:0000256" key="1">
    <source>
        <dbReference type="SAM" id="Phobius"/>
    </source>
</evidence>